<accession>A0A974SNB1</accession>
<evidence type="ECO:0000259" key="5">
    <source>
        <dbReference type="Pfam" id="PF13458"/>
    </source>
</evidence>
<dbReference type="PANTHER" id="PTHR30483">
    <property type="entry name" value="LEUCINE-SPECIFIC-BINDING PROTEIN"/>
    <property type="match status" value="1"/>
</dbReference>
<sequence>MRRRLLALAACGGFFLAGCGPSEPLRLGFIGDLSGRVADLGTAGRNGFLFAVEQMNASGGVQGRHVEALVKDDGNDPEKARQAAAELAAAGVAAIIGPMTSAQAAPVLAAAGGVPVISPTASTTELSGKDDMFLRVTSDTRGYAELSARYHYSKGGVRRIAALYDSRNLAYTKSWLTDFRNTFAGLGGDMVGELPFADGADPEALIRQLLEVRPEALLFVAGAADTARLVQAARQIDGALTLIAAEWAATEQLVADAGPAAEGVYLPQQFDREDRSPEYRRFRSAYEARFGQPPGFAAVAAYDATKAVLDGLWRAKPTTPVKTALLDYGPFAGVQQGINFDRYGDTTRKAFITVVRDGRFVLVE</sequence>
<dbReference type="SUPFAM" id="SSF53822">
    <property type="entry name" value="Periplasmic binding protein-like I"/>
    <property type="match status" value="1"/>
</dbReference>
<dbReference type="Proteomes" id="UP000663444">
    <property type="component" value="Chromosome"/>
</dbReference>
<dbReference type="InterPro" id="IPR000709">
    <property type="entry name" value="Leu_Ile_Val-bd"/>
</dbReference>
<dbReference type="PRINTS" id="PR00337">
    <property type="entry name" value="LEUILEVALBP"/>
</dbReference>
<dbReference type="RefSeq" id="WP_203387078.1">
    <property type="nucleotide sequence ID" value="NZ_CP064781.1"/>
</dbReference>
<organism evidence="6 7">
    <name type="scientific">Azospira restricta</name>
    <dbReference type="NCBI Taxonomy" id="404405"/>
    <lineage>
        <taxon>Bacteria</taxon>
        <taxon>Pseudomonadati</taxon>
        <taxon>Pseudomonadota</taxon>
        <taxon>Betaproteobacteria</taxon>
        <taxon>Rhodocyclales</taxon>
        <taxon>Rhodocyclaceae</taxon>
        <taxon>Azospira</taxon>
    </lineage>
</organism>
<evidence type="ECO:0000313" key="7">
    <source>
        <dbReference type="Proteomes" id="UP000663444"/>
    </source>
</evidence>
<keyword evidence="2" id="KW-0813">Transport</keyword>
<gene>
    <name evidence="6" type="ORF">IWH25_17705</name>
</gene>
<feature type="domain" description="Leucine-binding protein" evidence="5">
    <location>
        <begin position="24"/>
        <end position="356"/>
    </location>
</feature>
<evidence type="ECO:0000256" key="1">
    <source>
        <dbReference type="ARBA" id="ARBA00010062"/>
    </source>
</evidence>
<proteinExistence type="inferred from homology"/>
<reference evidence="6" key="1">
    <citation type="submission" date="2020-11" db="EMBL/GenBank/DDBJ databases">
        <title>Azospira restricta DSM 18626 genome sequence.</title>
        <authorList>
            <person name="Moe W.M."/>
        </authorList>
    </citation>
    <scope>NUCLEOTIDE SEQUENCE</scope>
    <source>
        <strain evidence="6">DSM 18626</strain>
    </source>
</reference>
<protein>
    <submittedName>
        <fullName evidence="6">ABC transporter substrate-binding protein</fullName>
    </submittedName>
</protein>
<keyword evidence="3" id="KW-0732">Signal</keyword>
<dbReference type="InterPro" id="IPR028082">
    <property type="entry name" value="Peripla_BP_I"/>
</dbReference>
<evidence type="ECO:0000256" key="4">
    <source>
        <dbReference type="ARBA" id="ARBA00022970"/>
    </source>
</evidence>
<dbReference type="AlphaFoldDB" id="A0A974SNB1"/>
<dbReference type="EMBL" id="CP064781">
    <property type="protein sequence ID" value="QRJ63550.1"/>
    <property type="molecule type" value="Genomic_DNA"/>
</dbReference>
<dbReference type="PROSITE" id="PS51257">
    <property type="entry name" value="PROKAR_LIPOPROTEIN"/>
    <property type="match status" value="1"/>
</dbReference>
<dbReference type="KEGG" id="ares:IWH25_17705"/>
<dbReference type="GO" id="GO:0006865">
    <property type="term" value="P:amino acid transport"/>
    <property type="evidence" value="ECO:0007669"/>
    <property type="project" value="UniProtKB-KW"/>
</dbReference>
<dbReference type="PANTHER" id="PTHR30483:SF6">
    <property type="entry name" value="PERIPLASMIC BINDING PROTEIN OF ABC TRANSPORTER FOR NATURAL AMINO ACIDS"/>
    <property type="match status" value="1"/>
</dbReference>
<keyword evidence="4" id="KW-0029">Amino-acid transport</keyword>
<comment type="similarity">
    <text evidence="1">Belongs to the leucine-binding protein family.</text>
</comment>
<dbReference type="Gene3D" id="3.40.50.2300">
    <property type="match status" value="2"/>
</dbReference>
<evidence type="ECO:0000256" key="2">
    <source>
        <dbReference type="ARBA" id="ARBA00022448"/>
    </source>
</evidence>
<keyword evidence="7" id="KW-1185">Reference proteome</keyword>
<evidence type="ECO:0000256" key="3">
    <source>
        <dbReference type="ARBA" id="ARBA00022729"/>
    </source>
</evidence>
<dbReference type="InterPro" id="IPR051010">
    <property type="entry name" value="BCAA_transport"/>
</dbReference>
<dbReference type="InterPro" id="IPR028081">
    <property type="entry name" value="Leu-bd"/>
</dbReference>
<dbReference type="Pfam" id="PF13458">
    <property type="entry name" value="Peripla_BP_6"/>
    <property type="match status" value="1"/>
</dbReference>
<evidence type="ECO:0000313" key="6">
    <source>
        <dbReference type="EMBL" id="QRJ63550.1"/>
    </source>
</evidence>
<name>A0A974SNB1_9RHOO</name>